<dbReference type="EMBL" id="CAJNDS010002345">
    <property type="protein sequence ID" value="CAE7442764.1"/>
    <property type="molecule type" value="Genomic_DNA"/>
</dbReference>
<keyword evidence="3" id="KW-1185">Reference proteome</keyword>
<dbReference type="Proteomes" id="UP000604046">
    <property type="component" value="Unassembled WGS sequence"/>
</dbReference>
<sequence length="500" mass="55892">MRRLRSFLLVSACFFFTGDAAKMKMKSAGNVQDAMLSLLPTTDSRAQKASGMESIVLELAKQAKLAAADSGNVSELVESIKPVIQDMLSNIFQAANALNASCEASRRNLTGCPEVSEDTQFFPQHFDGDWETLRTNHRKCREEVPLLKAEADQCSAMRDSLLETEQAALETFRSLNIFNSPQECHIASSTNAEDYYKRMYEHFDAESAAWWEAYEHMNQIVANLSKWNCSKPTNAYYVKIGQCQRMQLLLEETACDVYSRTNESCATLGSCEDARWQFYSEVVSASQEGLNSLKDEYRATKRIKCLLEAFTADDMDQAIEQCTQNQYATGAVNATCLDNYGTEQKPAYITPKACSGIEAILSPADKNFRASEYDARGIEAGPCLAPCCGEGEPFFQFNMISDTWVPWYQYYWGTETHGMYANFEDAKRACELATSVRCWGVLDQWCDGGKAFGGSTDVAFPDRNDKKGLMYTMVKKSQPASRSPLRVLGLRFQHSGFLGA</sequence>
<feature type="chain" id="PRO_5032468417" evidence="1">
    <location>
        <begin position="21"/>
        <end position="500"/>
    </location>
</feature>
<comment type="caution">
    <text evidence="2">The sequence shown here is derived from an EMBL/GenBank/DDBJ whole genome shotgun (WGS) entry which is preliminary data.</text>
</comment>
<keyword evidence="1" id="KW-0732">Signal</keyword>
<proteinExistence type="predicted"/>
<feature type="signal peptide" evidence="1">
    <location>
        <begin position="1"/>
        <end position="20"/>
    </location>
</feature>
<protein>
    <submittedName>
        <fullName evidence="2">MelC2 protein</fullName>
    </submittedName>
</protein>
<organism evidence="2 3">
    <name type="scientific">Symbiodinium natans</name>
    <dbReference type="NCBI Taxonomy" id="878477"/>
    <lineage>
        <taxon>Eukaryota</taxon>
        <taxon>Sar</taxon>
        <taxon>Alveolata</taxon>
        <taxon>Dinophyceae</taxon>
        <taxon>Suessiales</taxon>
        <taxon>Symbiodiniaceae</taxon>
        <taxon>Symbiodinium</taxon>
    </lineage>
</organism>
<reference evidence="2" key="1">
    <citation type="submission" date="2021-02" db="EMBL/GenBank/DDBJ databases">
        <authorList>
            <person name="Dougan E. K."/>
            <person name="Rhodes N."/>
            <person name="Thang M."/>
            <person name="Chan C."/>
        </authorList>
    </citation>
    <scope>NUCLEOTIDE SEQUENCE</scope>
</reference>
<evidence type="ECO:0000313" key="2">
    <source>
        <dbReference type="EMBL" id="CAE7442764.1"/>
    </source>
</evidence>
<name>A0A812RHU0_9DINO</name>
<dbReference type="AlphaFoldDB" id="A0A812RHU0"/>
<accession>A0A812RHU0</accession>
<dbReference type="OrthoDB" id="436171at2759"/>
<gene>
    <name evidence="2" type="primary">melC2</name>
    <name evidence="2" type="ORF">SNAT2548_LOCUS24075</name>
</gene>
<evidence type="ECO:0000256" key="1">
    <source>
        <dbReference type="SAM" id="SignalP"/>
    </source>
</evidence>
<evidence type="ECO:0000313" key="3">
    <source>
        <dbReference type="Proteomes" id="UP000604046"/>
    </source>
</evidence>